<sequence length="98" mass="10520">MKLLLLFLFAGVAHSLVCKHNGKTYNDGDTWVDGNFKMKCTASNNKWATSIVACLTAKGSEVAVGSTLVEDGRKYNCQDQGGGKVGMSWETHQTCASS</sequence>
<feature type="chain" id="PRO_5042998076" description="Abnormal cell migration protein 18-like fibronectin type I domain-containing protein" evidence="1">
    <location>
        <begin position="16"/>
        <end position="98"/>
    </location>
</feature>
<gene>
    <name evidence="3" type="ORF">GCK32_005877</name>
</gene>
<protein>
    <recommendedName>
        <fullName evidence="2">Abnormal cell migration protein 18-like fibronectin type I domain-containing protein</fullName>
    </recommendedName>
</protein>
<proteinExistence type="predicted"/>
<keyword evidence="1" id="KW-0732">Signal</keyword>
<comment type="caution">
    <text evidence="3">The sequence shown here is derived from an EMBL/GenBank/DDBJ whole genome shotgun (WGS) entry which is preliminary data.</text>
</comment>
<dbReference type="InterPro" id="IPR040282">
    <property type="entry name" value="Mig-18-like"/>
</dbReference>
<feature type="signal peptide" evidence="1">
    <location>
        <begin position="1"/>
        <end position="15"/>
    </location>
</feature>
<dbReference type="Proteomes" id="UP001331761">
    <property type="component" value="Unassembled WGS sequence"/>
</dbReference>
<reference evidence="3 4" key="1">
    <citation type="submission" date="2019-10" db="EMBL/GenBank/DDBJ databases">
        <title>Assembly and Annotation for the nematode Trichostrongylus colubriformis.</title>
        <authorList>
            <person name="Martin J."/>
        </authorList>
    </citation>
    <scope>NUCLEOTIDE SEQUENCE [LARGE SCALE GENOMIC DNA]</scope>
    <source>
        <strain evidence="3">G859</strain>
        <tissue evidence="3">Whole worm</tissue>
    </source>
</reference>
<evidence type="ECO:0000256" key="1">
    <source>
        <dbReference type="SAM" id="SignalP"/>
    </source>
</evidence>
<feature type="domain" description="Abnormal cell migration protein 18-like fibronectin type I" evidence="2">
    <location>
        <begin position="18"/>
        <end position="84"/>
    </location>
</feature>
<dbReference type="SUPFAM" id="SSF57603">
    <property type="entry name" value="FnI-like domain"/>
    <property type="match status" value="1"/>
</dbReference>
<evidence type="ECO:0000259" key="2">
    <source>
        <dbReference type="Pfam" id="PF23003"/>
    </source>
</evidence>
<organism evidence="3 4">
    <name type="scientific">Trichostrongylus colubriformis</name>
    <name type="common">Black scour worm</name>
    <dbReference type="NCBI Taxonomy" id="6319"/>
    <lineage>
        <taxon>Eukaryota</taxon>
        <taxon>Metazoa</taxon>
        <taxon>Ecdysozoa</taxon>
        <taxon>Nematoda</taxon>
        <taxon>Chromadorea</taxon>
        <taxon>Rhabditida</taxon>
        <taxon>Rhabditina</taxon>
        <taxon>Rhabditomorpha</taxon>
        <taxon>Strongyloidea</taxon>
        <taxon>Trichostrongylidae</taxon>
        <taxon>Trichostrongylus</taxon>
    </lineage>
</organism>
<evidence type="ECO:0000313" key="4">
    <source>
        <dbReference type="Proteomes" id="UP001331761"/>
    </source>
</evidence>
<dbReference type="AlphaFoldDB" id="A0AAN8FVN3"/>
<dbReference type="EMBL" id="WIXE01011939">
    <property type="protein sequence ID" value="KAK5976378.1"/>
    <property type="molecule type" value="Genomic_DNA"/>
</dbReference>
<dbReference type="PANTHER" id="PTHR35572">
    <property type="entry name" value="PROTEIN CBG04538-RELATED"/>
    <property type="match status" value="1"/>
</dbReference>
<keyword evidence="4" id="KW-1185">Reference proteome</keyword>
<evidence type="ECO:0000313" key="3">
    <source>
        <dbReference type="EMBL" id="KAK5976378.1"/>
    </source>
</evidence>
<dbReference type="Pfam" id="PF23003">
    <property type="entry name" value="Fn1_2"/>
    <property type="match status" value="1"/>
</dbReference>
<name>A0AAN8FVN3_TRICO</name>
<dbReference type="InterPro" id="IPR055119">
    <property type="entry name" value="Mig18_Fn1"/>
</dbReference>
<accession>A0AAN8FVN3</accession>